<dbReference type="STRING" id="759273.H1VQI8"/>
<dbReference type="Proteomes" id="UP000007174">
    <property type="component" value="Unassembled WGS sequence"/>
</dbReference>
<name>H1VQI8_COLHI</name>
<dbReference type="HOGENOM" id="CLU_3279433_0_0_1"/>
<reference evidence="2" key="1">
    <citation type="journal article" date="2012" name="Nat. Genet.">
        <title>Lifestyle transitions in plant pathogenic Colletotrichum fungi deciphered by genome and transcriptome analyses.</title>
        <authorList>
            <person name="O'Connell R.J."/>
            <person name="Thon M.R."/>
            <person name="Hacquard S."/>
            <person name="Amyotte S.G."/>
            <person name="Kleemann J."/>
            <person name="Torres M.F."/>
            <person name="Damm U."/>
            <person name="Buiate E.A."/>
            <person name="Epstein L."/>
            <person name="Alkan N."/>
            <person name="Altmueller J."/>
            <person name="Alvarado-Balderrama L."/>
            <person name="Bauser C.A."/>
            <person name="Becker C."/>
            <person name="Birren B.W."/>
            <person name="Chen Z."/>
            <person name="Choi J."/>
            <person name="Crouch J.A."/>
            <person name="Duvick J.P."/>
            <person name="Farman M.A."/>
            <person name="Gan P."/>
            <person name="Heiman D."/>
            <person name="Henrissat B."/>
            <person name="Howard R.J."/>
            <person name="Kabbage M."/>
            <person name="Koch C."/>
            <person name="Kracher B."/>
            <person name="Kubo Y."/>
            <person name="Law A.D."/>
            <person name="Lebrun M.-H."/>
            <person name="Lee Y.-H."/>
            <person name="Miyara I."/>
            <person name="Moore N."/>
            <person name="Neumann U."/>
            <person name="Nordstroem K."/>
            <person name="Panaccione D.G."/>
            <person name="Panstruga R."/>
            <person name="Place M."/>
            <person name="Proctor R.H."/>
            <person name="Prusky D."/>
            <person name="Rech G."/>
            <person name="Reinhardt R."/>
            <person name="Rollins J.A."/>
            <person name="Rounsley S."/>
            <person name="Schardl C.L."/>
            <person name="Schwartz D.C."/>
            <person name="Shenoy N."/>
            <person name="Shirasu K."/>
            <person name="Sikhakolli U.R."/>
            <person name="Stueber K."/>
            <person name="Sukno S.A."/>
            <person name="Sweigard J.A."/>
            <person name="Takano Y."/>
            <person name="Takahara H."/>
            <person name="Trail F."/>
            <person name="van der Does H.C."/>
            <person name="Voll L.M."/>
            <person name="Will I."/>
            <person name="Young S."/>
            <person name="Zeng Q."/>
            <person name="Zhang J."/>
            <person name="Zhou S."/>
            <person name="Dickman M.B."/>
            <person name="Schulze-Lefert P."/>
            <person name="Ver Loren van Themaat E."/>
            <person name="Ma L.-J."/>
            <person name="Vaillancourt L.J."/>
        </authorList>
    </citation>
    <scope>NUCLEOTIDE SEQUENCE [LARGE SCALE GENOMIC DNA]</scope>
    <source>
        <strain evidence="2">IMI 349063</strain>
    </source>
</reference>
<proteinExistence type="predicted"/>
<evidence type="ECO:0000313" key="1">
    <source>
        <dbReference type="EMBL" id="CCF42494.1"/>
    </source>
</evidence>
<protein>
    <submittedName>
        <fullName evidence="1">Beta-galactosidase</fullName>
    </submittedName>
</protein>
<dbReference type="VEuPathDB" id="FungiDB:CH63R_10548"/>
<dbReference type="Gene3D" id="2.60.120.260">
    <property type="entry name" value="Galactose-binding domain-like"/>
    <property type="match status" value="1"/>
</dbReference>
<organism evidence="1 2">
    <name type="scientific">Colletotrichum higginsianum (strain IMI 349063)</name>
    <name type="common">Crucifer anthracnose fungus</name>
    <dbReference type="NCBI Taxonomy" id="759273"/>
    <lineage>
        <taxon>Eukaryota</taxon>
        <taxon>Fungi</taxon>
        <taxon>Dikarya</taxon>
        <taxon>Ascomycota</taxon>
        <taxon>Pezizomycotina</taxon>
        <taxon>Sordariomycetes</taxon>
        <taxon>Hypocreomycetidae</taxon>
        <taxon>Glomerellales</taxon>
        <taxon>Glomerellaceae</taxon>
        <taxon>Colletotrichum</taxon>
        <taxon>Colletotrichum destructivum species complex</taxon>
    </lineage>
</organism>
<dbReference type="AlphaFoldDB" id="H1VQI8"/>
<accession>H1VQI8</accession>
<gene>
    <name evidence="1" type="ORF">CH063_12474</name>
</gene>
<evidence type="ECO:0000313" key="2">
    <source>
        <dbReference type="Proteomes" id="UP000007174"/>
    </source>
</evidence>
<dbReference type="EMBL" id="CACQ02005431">
    <property type="protein sequence ID" value="CCF42494.1"/>
    <property type="molecule type" value="Genomic_DNA"/>
</dbReference>
<sequence length="41" mass="4350">MEAGGAKIEGLKWEVGMVSASGFGEVEPAPQPKWAERKGAY</sequence>